<evidence type="ECO:0000313" key="5">
    <source>
        <dbReference type="Proteomes" id="UP000281192"/>
    </source>
</evidence>
<organism evidence="3 4">
    <name type="scientific">Caulobacter flavus</name>
    <dbReference type="NCBI Taxonomy" id="1679497"/>
    <lineage>
        <taxon>Bacteria</taxon>
        <taxon>Pseudomonadati</taxon>
        <taxon>Pseudomonadota</taxon>
        <taxon>Alphaproteobacteria</taxon>
        <taxon>Caulobacterales</taxon>
        <taxon>Caulobacteraceae</taxon>
        <taxon>Caulobacter</taxon>
    </lineage>
</organism>
<gene>
    <name evidence="2" type="ORF">C1707_09960</name>
    <name evidence="3" type="ORF">CFHF_21435</name>
</gene>
<evidence type="ECO:0000259" key="1">
    <source>
        <dbReference type="Pfam" id="PF13182"/>
    </source>
</evidence>
<dbReference type="Proteomes" id="UP000234483">
    <property type="component" value="Unassembled WGS sequence"/>
</dbReference>
<proteinExistence type="predicted"/>
<dbReference type="EMBL" id="CP026100">
    <property type="protein sequence ID" value="AYV46562.1"/>
    <property type="molecule type" value="Genomic_DNA"/>
</dbReference>
<keyword evidence="5" id="KW-1185">Reference proteome</keyword>
<dbReference type="Proteomes" id="UP000281192">
    <property type="component" value="Chromosome"/>
</dbReference>
<dbReference type="KEGG" id="cfh:C1707_09960"/>
<dbReference type="EMBL" id="PJRQ01000044">
    <property type="protein sequence ID" value="PLR07798.1"/>
    <property type="molecule type" value="Genomic_DNA"/>
</dbReference>
<feature type="domain" description="DUF4007" evidence="1">
    <location>
        <begin position="42"/>
        <end position="310"/>
    </location>
</feature>
<name>A0A2N5CMZ5_9CAUL</name>
<reference evidence="2 5" key="2">
    <citation type="submission" date="2018-01" db="EMBL/GenBank/DDBJ databases">
        <title>Complete genome sequence of Caulobacter flavus RHGG3.</title>
        <authorList>
            <person name="Yang E."/>
        </authorList>
    </citation>
    <scope>NUCLEOTIDE SEQUENCE [LARGE SCALE GENOMIC DNA]</scope>
    <source>
        <strain evidence="2 5">RHGG3</strain>
    </source>
</reference>
<dbReference type="Pfam" id="PF13182">
    <property type="entry name" value="DUF4007"/>
    <property type="match status" value="1"/>
</dbReference>
<evidence type="ECO:0000313" key="3">
    <source>
        <dbReference type="EMBL" id="PLR07798.1"/>
    </source>
</evidence>
<dbReference type="AlphaFoldDB" id="A0A2N5CMZ5"/>
<dbReference type="InterPro" id="IPR025248">
    <property type="entry name" value="DUF4007"/>
</dbReference>
<reference evidence="3 4" key="1">
    <citation type="submission" date="2017-12" db="EMBL/GenBank/DDBJ databases">
        <title>The genome sequence of Caulobacter flavus CGMCC1 15093.</title>
        <authorList>
            <person name="Gao J."/>
            <person name="Mao X."/>
            <person name="Sun J."/>
        </authorList>
    </citation>
    <scope>NUCLEOTIDE SEQUENCE [LARGE SCALE GENOMIC DNA]</scope>
    <source>
        <strain evidence="3 4">CGMCC1 15093</strain>
    </source>
</reference>
<evidence type="ECO:0000313" key="2">
    <source>
        <dbReference type="EMBL" id="AYV46562.1"/>
    </source>
</evidence>
<accession>A0A2N5CMZ5</accession>
<sequence>MRPLLRLAAQHRNRDRYGDHRHRQSLPAFRDVRVNQTIRFNYGGHATFPVRYGWLPKGLNQLITTHGFSANTQTADALGLGSKMVDSLGYWLNMTGLRPAKDDEDLEIAKLIFAHDRYFERPGTWWFLHLILARQEGSVWSWFFNDFSDRIFDRITAQDAFQAYARTHAQRPPSAAMVQRDVACLLSAYAARPGVDLVDPEDIGACPFRELGLVARHDAVHRFERTRRPQGLPEEVFLAATSALQSQKGVDRLSLRELATLRLGPGRIFCQGLEAIETTVGKIGKKRQDGVIVESAAGDRTIHVPDRPLTYWLEALYSRVDAEAAG</sequence>
<evidence type="ECO:0000313" key="4">
    <source>
        <dbReference type="Proteomes" id="UP000234483"/>
    </source>
</evidence>
<protein>
    <submittedName>
        <fullName evidence="3">DUF4007 domain-containing protein</fullName>
    </submittedName>
</protein>